<dbReference type="SMART" id="SM00448">
    <property type="entry name" value="REC"/>
    <property type="match status" value="1"/>
</dbReference>
<evidence type="ECO:0000259" key="2">
    <source>
        <dbReference type="PROSITE" id="PS50110"/>
    </source>
</evidence>
<sequence>MARILVVDDAMFMRNMLRTIFEKAGHTVVAEAGDGLEAAQAYFLHKPDVVTMDITMPGANGIEAIQTICESDPHAKIIVCSAMGQQSIVIEAVRAGARDFIVKPFEAEAVLHALGKLVS</sequence>
<protein>
    <submittedName>
        <fullName evidence="3">Response regulator</fullName>
    </submittedName>
</protein>
<reference evidence="3" key="1">
    <citation type="submission" date="2022-07" db="EMBL/GenBank/DDBJ databases">
        <authorList>
            <person name="Li W.-J."/>
            <person name="Deng Q.-Q."/>
        </authorList>
    </citation>
    <scope>NUCLEOTIDE SEQUENCE</scope>
    <source>
        <strain evidence="3">SYSU M60031</strain>
    </source>
</reference>
<feature type="modified residue" description="4-aspartylphosphate" evidence="1">
    <location>
        <position position="53"/>
    </location>
</feature>
<dbReference type="PROSITE" id="PS50110">
    <property type="entry name" value="RESPONSE_REGULATORY"/>
    <property type="match status" value="1"/>
</dbReference>
<keyword evidence="4" id="KW-1185">Reference proteome</keyword>
<dbReference type="InterPro" id="IPR052048">
    <property type="entry name" value="ST_Response_Regulator"/>
</dbReference>
<dbReference type="Proteomes" id="UP001156102">
    <property type="component" value="Unassembled WGS sequence"/>
</dbReference>
<comment type="caution">
    <text evidence="3">The sequence shown here is derived from an EMBL/GenBank/DDBJ whole genome shotgun (WGS) entry which is preliminary data.</text>
</comment>
<dbReference type="AlphaFoldDB" id="A0AA41X3A7"/>
<evidence type="ECO:0000256" key="1">
    <source>
        <dbReference type="PROSITE-ProRule" id="PRU00169"/>
    </source>
</evidence>
<evidence type="ECO:0000313" key="3">
    <source>
        <dbReference type="EMBL" id="MCP8967847.1"/>
    </source>
</evidence>
<evidence type="ECO:0000313" key="4">
    <source>
        <dbReference type="Proteomes" id="UP001156102"/>
    </source>
</evidence>
<name>A0AA41X3A7_9BACI</name>
<dbReference type="RefSeq" id="WP_254757760.1">
    <property type="nucleotide sequence ID" value="NZ_JANCLT010000002.1"/>
</dbReference>
<dbReference type="InterPro" id="IPR001789">
    <property type="entry name" value="Sig_transdc_resp-reg_receiver"/>
</dbReference>
<gene>
    <name evidence="3" type="ORF">NK662_04750</name>
</gene>
<dbReference type="Pfam" id="PF00072">
    <property type="entry name" value="Response_reg"/>
    <property type="match status" value="1"/>
</dbReference>
<dbReference type="Gene3D" id="3.40.50.2300">
    <property type="match status" value="1"/>
</dbReference>
<feature type="domain" description="Response regulatory" evidence="2">
    <location>
        <begin position="3"/>
        <end position="118"/>
    </location>
</feature>
<accession>A0AA41X3A7</accession>
<dbReference type="InterPro" id="IPR011006">
    <property type="entry name" value="CheY-like_superfamily"/>
</dbReference>
<dbReference type="PANTHER" id="PTHR43228:SF1">
    <property type="entry name" value="TWO-COMPONENT RESPONSE REGULATOR ARR22"/>
    <property type="match status" value="1"/>
</dbReference>
<dbReference type="CDD" id="cd17542">
    <property type="entry name" value="REC_CheY"/>
    <property type="match status" value="1"/>
</dbReference>
<dbReference type="PANTHER" id="PTHR43228">
    <property type="entry name" value="TWO-COMPONENT RESPONSE REGULATOR"/>
    <property type="match status" value="1"/>
</dbReference>
<proteinExistence type="predicted"/>
<dbReference type="EMBL" id="JANCLT010000002">
    <property type="protein sequence ID" value="MCP8967847.1"/>
    <property type="molecule type" value="Genomic_DNA"/>
</dbReference>
<dbReference type="GO" id="GO:0000160">
    <property type="term" value="P:phosphorelay signal transduction system"/>
    <property type="evidence" value="ECO:0007669"/>
    <property type="project" value="InterPro"/>
</dbReference>
<dbReference type="SUPFAM" id="SSF52172">
    <property type="entry name" value="CheY-like"/>
    <property type="match status" value="1"/>
</dbReference>
<organism evidence="3 4">
    <name type="scientific">Ectobacillus ponti</name>
    <dbReference type="NCBI Taxonomy" id="2961894"/>
    <lineage>
        <taxon>Bacteria</taxon>
        <taxon>Bacillati</taxon>
        <taxon>Bacillota</taxon>
        <taxon>Bacilli</taxon>
        <taxon>Bacillales</taxon>
        <taxon>Bacillaceae</taxon>
        <taxon>Ectobacillus</taxon>
    </lineage>
</organism>
<keyword evidence="1" id="KW-0597">Phosphoprotein</keyword>